<dbReference type="GO" id="GO:0030246">
    <property type="term" value="F:carbohydrate binding"/>
    <property type="evidence" value="ECO:0007669"/>
    <property type="project" value="InterPro"/>
</dbReference>
<dbReference type="InterPro" id="IPR029413">
    <property type="entry name" value="RG-lyase_II"/>
</dbReference>
<protein>
    <submittedName>
        <fullName evidence="4">Unnamed protein product</fullName>
    </submittedName>
</protein>
<organism evidence="4 5">
    <name type="scientific">Aspergillus oryzae</name>
    <name type="common">Yellow koji mold</name>
    <dbReference type="NCBI Taxonomy" id="5062"/>
    <lineage>
        <taxon>Eukaryota</taxon>
        <taxon>Fungi</taxon>
        <taxon>Dikarya</taxon>
        <taxon>Ascomycota</taxon>
        <taxon>Pezizomycotina</taxon>
        <taxon>Eurotiomycetes</taxon>
        <taxon>Eurotiomycetidae</taxon>
        <taxon>Eurotiales</taxon>
        <taxon>Aspergillaceae</taxon>
        <taxon>Aspergillus</taxon>
        <taxon>Aspergillus subgen. Circumdati</taxon>
    </lineage>
</organism>
<dbReference type="Pfam" id="PF14686">
    <property type="entry name" value="fn3_3"/>
    <property type="match status" value="1"/>
</dbReference>
<keyword evidence="1" id="KW-0119">Carbohydrate metabolism</keyword>
<evidence type="ECO:0000313" key="5">
    <source>
        <dbReference type="Proteomes" id="UP001165205"/>
    </source>
</evidence>
<feature type="domain" description="Rhamnogalacturonan lyase" evidence="3">
    <location>
        <begin position="53"/>
        <end position="88"/>
    </location>
</feature>
<evidence type="ECO:0000313" key="4">
    <source>
        <dbReference type="EMBL" id="GMG33651.1"/>
    </source>
</evidence>
<dbReference type="AlphaFoldDB" id="A0AAN5C027"/>
<proteinExistence type="predicted"/>
<evidence type="ECO:0000256" key="2">
    <source>
        <dbReference type="ARBA" id="ARBA00023326"/>
    </source>
</evidence>
<dbReference type="GO" id="GO:0016837">
    <property type="term" value="F:carbon-oxygen lyase activity, acting on polysaccharides"/>
    <property type="evidence" value="ECO:0007669"/>
    <property type="project" value="InterPro"/>
</dbReference>
<dbReference type="GO" id="GO:0045490">
    <property type="term" value="P:pectin catabolic process"/>
    <property type="evidence" value="ECO:0007669"/>
    <property type="project" value="TreeGrafter"/>
</dbReference>
<comment type="caution">
    <text evidence="4">The sequence shown here is derived from an EMBL/GenBank/DDBJ whole genome shotgun (WGS) entry which is preliminary data.</text>
</comment>
<dbReference type="PANTHER" id="PTHR36574">
    <property type="entry name" value="RHAMNOGALACTURONATE LYASE-RELATED"/>
    <property type="match status" value="1"/>
</dbReference>
<name>A0AAN5C027_ASPOZ</name>
<dbReference type="Proteomes" id="UP001165205">
    <property type="component" value="Unassembled WGS sequence"/>
</dbReference>
<dbReference type="InterPro" id="IPR013784">
    <property type="entry name" value="Carb-bd-like_fold"/>
</dbReference>
<sequence length="118" mass="12573">MYFSRSGTPSTDIDTSFFANLDIKGYVATDGRGTVSGTASGADSSFKWVVHCFTSPAMKPGDYTMVYYQGEYKVAETSVSVTAGSSTSKDISGSVETGDTIFKIGDWDGTYVSYSNPC</sequence>
<evidence type="ECO:0000256" key="1">
    <source>
        <dbReference type="ARBA" id="ARBA00023277"/>
    </source>
</evidence>
<evidence type="ECO:0000259" key="3">
    <source>
        <dbReference type="Pfam" id="PF14686"/>
    </source>
</evidence>
<keyword evidence="2" id="KW-0624">Polysaccharide degradation</keyword>
<dbReference type="SUPFAM" id="SSF49452">
    <property type="entry name" value="Starch-binding domain-like"/>
    <property type="match status" value="1"/>
</dbReference>
<gene>
    <name evidence="4" type="ORF">Aory04_000914300</name>
</gene>
<reference evidence="4" key="1">
    <citation type="submission" date="2023-04" db="EMBL/GenBank/DDBJ databases">
        <title>Aspergillus oryzae NBRC 4228.</title>
        <authorList>
            <person name="Ichikawa N."/>
            <person name="Sato H."/>
            <person name="Tonouchi N."/>
        </authorList>
    </citation>
    <scope>NUCLEOTIDE SEQUENCE</scope>
    <source>
        <strain evidence="4">NBRC 4228</strain>
    </source>
</reference>
<dbReference type="Gene3D" id="2.60.40.1120">
    <property type="entry name" value="Carboxypeptidase-like, regulatory domain"/>
    <property type="match status" value="1"/>
</dbReference>
<accession>A0AAN5C027</accession>
<dbReference type="EMBL" id="BSYA01000122">
    <property type="protein sequence ID" value="GMG33651.1"/>
    <property type="molecule type" value="Genomic_DNA"/>
</dbReference>
<dbReference type="InterPro" id="IPR016590">
    <property type="entry name" value="Rhamnogalacturonase_B"/>
</dbReference>
<dbReference type="PANTHER" id="PTHR36574:SF1">
    <property type="entry name" value="RHAMNOGALACTURONATE LYASE-RELATED"/>
    <property type="match status" value="1"/>
</dbReference>